<evidence type="ECO:0000256" key="1">
    <source>
        <dbReference type="ARBA" id="ARBA00023015"/>
    </source>
</evidence>
<dbReference type="InterPro" id="IPR014710">
    <property type="entry name" value="RmlC-like_jellyroll"/>
</dbReference>
<evidence type="ECO:0000256" key="4">
    <source>
        <dbReference type="ARBA" id="ARBA00023163"/>
    </source>
</evidence>
<feature type="domain" description="Cyclic nucleotide-binding" evidence="5">
    <location>
        <begin position="22"/>
        <end position="142"/>
    </location>
</feature>
<dbReference type="InterPro" id="IPR018490">
    <property type="entry name" value="cNMP-bd_dom_sf"/>
</dbReference>
<dbReference type="PANTHER" id="PTHR24567">
    <property type="entry name" value="CRP FAMILY TRANSCRIPTIONAL REGULATORY PROTEIN"/>
    <property type="match status" value="1"/>
</dbReference>
<dbReference type="Proteomes" id="UP000188184">
    <property type="component" value="Chromosome"/>
</dbReference>
<reference evidence="7 8" key="1">
    <citation type="submission" date="2017-02" db="EMBL/GenBank/DDBJ databases">
        <title>The complete genomic sequence of a novel cold adapted crude oil-degrading bacterium Planococcus qaidamina Y42.</title>
        <authorList>
            <person name="Yang R."/>
        </authorList>
    </citation>
    <scope>NUCLEOTIDE SEQUENCE [LARGE SCALE GENOMIC DNA]</scope>
    <source>
        <strain evidence="7 8">Y42</strain>
    </source>
</reference>
<keyword evidence="8" id="KW-1185">Reference proteome</keyword>
<evidence type="ECO:0000313" key="7">
    <source>
        <dbReference type="EMBL" id="AQQ53484.1"/>
    </source>
</evidence>
<dbReference type="PROSITE" id="PS50042">
    <property type="entry name" value="CNMP_BINDING_3"/>
    <property type="match status" value="1"/>
</dbReference>
<proteinExistence type="predicted"/>
<dbReference type="PRINTS" id="PR00034">
    <property type="entry name" value="HTHCRP"/>
</dbReference>
<evidence type="ECO:0000256" key="3">
    <source>
        <dbReference type="ARBA" id="ARBA00023159"/>
    </source>
</evidence>
<gene>
    <name evidence="7" type="ORF">B0X71_10635</name>
</gene>
<accession>A0A1Q2KZD0</accession>
<dbReference type="InterPro" id="IPR000595">
    <property type="entry name" value="cNMP-bd_dom"/>
</dbReference>
<evidence type="ECO:0000259" key="6">
    <source>
        <dbReference type="PROSITE" id="PS51063"/>
    </source>
</evidence>
<dbReference type="Gene3D" id="1.10.10.10">
    <property type="entry name" value="Winged helix-like DNA-binding domain superfamily/Winged helix DNA-binding domain"/>
    <property type="match status" value="1"/>
</dbReference>
<name>A0A1Q2KZD0_9BACL</name>
<dbReference type="GO" id="GO:0003700">
    <property type="term" value="F:DNA-binding transcription factor activity"/>
    <property type="evidence" value="ECO:0007669"/>
    <property type="project" value="InterPro"/>
</dbReference>
<evidence type="ECO:0000256" key="2">
    <source>
        <dbReference type="ARBA" id="ARBA00023125"/>
    </source>
</evidence>
<dbReference type="RefSeq" id="WP_232336687.1">
    <property type="nucleotide sequence ID" value="NZ_CP019640.1"/>
</dbReference>
<dbReference type="CDD" id="cd00092">
    <property type="entry name" value="HTH_CRP"/>
    <property type="match status" value="1"/>
</dbReference>
<keyword evidence="1" id="KW-0805">Transcription regulation</keyword>
<dbReference type="PANTHER" id="PTHR24567:SF28">
    <property type="entry name" value="LISTERIOLYSIN REGULATORY PROTEIN"/>
    <property type="match status" value="1"/>
</dbReference>
<organism evidence="7 8">
    <name type="scientific">Planococcus lenghuensis</name>
    <dbReference type="NCBI Taxonomy" id="2213202"/>
    <lineage>
        <taxon>Bacteria</taxon>
        <taxon>Bacillati</taxon>
        <taxon>Bacillota</taxon>
        <taxon>Bacilli</taxon>
        <taxon>Bacillales</taxon>
        <taxon>Caryophanaceae</taxon>
        <taxon>Planococcus</taxon>
    </lineage>
</organism>
<dbReference type="Gene3D" id="2.60.120.10">
    <property type="entry name" value="Jelly Rolls"/>
    <property type="match status" value="1"/>
</dbReference>
<protein>
    <submittedName>
        <fullName evidence="7">Crp/Fnr family transcriptional regulator</fullName>
    </submittedName>
</protein>
<dbReference type="InterPro" id="IPR050397">
    <property type="entry name" value="Env_Response_Regulators"/>
</dbReference>
<dbReference type="Pfam" id="PF13545">
    <property type="entry name" value="HTH_Crp_2"/>
    <property type="match status" value="1"/>
</dbReference>
<dbReference type="EMBL" id="CP019640">
    <property type="protein sequence ID" value="AQQ53484.1"/>
    <property type="molecule type" value="Genomic_DNA"/>
</dbReference>
<evidence type="ECO:0000313" key="8">
    <source>
        <dbReference type="Proteomes" id="UP000188184"/>
    </source>
</evidence>
<dbReference type="InterPro" id="IPR012318">
    <property type="entry name" value="HTH_CRP"/>
</dbReference>
<keyword evidence="2" id="KW-0238">DNA-binding</keyword>
<dbReference type="SMART" id="SM00100">
    <property type="entry name" value="cNMP"/>
    <property type="match status" value="1"/>
</dbReference>
<dbReference type="CDD" id="cd00038">
    <property type="entry name" value="CAP_ED"/>
    <property type="match status" value="1"/>
</dbReference>
<sequence>MQREQLTGSEGTHISCVSLVPIFNHLRVYEMQEVAGTARPLSLKKGELLYRAGDTSDSLYIVHKGKVKIYRLAESGKEQLIRILQPGDFTGELALFQEGIHDDYAEVMEKSEICSIRRDSLQDLLLKYPQISLRILTEFSNRLDRAEHQATSFATEDAETRLALYLAQQADENESMQFRLPMSRKDLASFLGTTPETISRKLSLFEDEGWIEQHGQREIRIVDLDALLLL</sequence>
<feature type="domain" description="HTH crp-type" evidence="6">
    <location>
        <begin position="156"/>
        <end position="225"/>
    </location>
</feature>
<dbReference type="GO" id="GO:0005829">
    <property type="term" value="C:cytosol"/>
    <property type="evidence" value="ECO:0007669"/>
    <property type="project" value="TreeGrafter"/>
</dbReference>
<dbReference type="SMART" id="SM00419">
    <property type="entry name" value="HTH_CRP"/>
    <property type="match status" value="1"/>
</dbReference>
<dbReference type="AlphaFoldDB" id="A0A1Q2KZD0"/>
<dbReference type="SUPFAM" id="SSF51206">
    <property type="entry name" value="cAMP-binding domain-like"/>
    <property type="match status" value="1"/>
</dbReference>
<evidence type="ECO:0000259" key="5">
    <source>
        <dbReference type="PROSITE" id="PS50042"/>
    </source>
</evidence>
<dbReference type="PROSITE" id="PS00042">
    <property type="entry name" value="HTH_CRP_1"/>
    <property type="match status" value="1"/>
</dbReference>
<keyword evidence="4" id="KW-0804">Transcription</keyword>
<keyword evidence="3" id="KW-0010">Activator</keyword>
<dbReference type="SUPFAM" id="SSF46785">
    <property type="entry name" value="Winged helix' DNA-binding domain"/>
    <property type="match status" value="1"/>
</dbReference>
<dbReference type="KEGG" id="pmar:B0X71_10635"/>
<dbReference type="InterPro" id="IPR036388">
    <property type="entry name" value="WH-like_DNA-bd_sf"/>
</dbReference>
<dbReference type="Pfam" id="PF00027">
    <property type="entry name" value="cNMP_binding"/>
    <property type="match status" value="1"/>
</dbReference>
<dbReference type="GO" id="GO:0003677">
    <property type="term" value="F:DNA binding"/>
    <property type="evidence" value="ECO:0007669"/>
    <property type="project" value="UniProtKB-KW"/>
</dbReference>
<dbReference type="InterPro" id="IPR036390">
    <property type="entry name" value="WH_DNA-bd_sf"/>
</dbReference>
<dbReference type="PROSITE" id="PS51063">
    <property type="entry name" value="HTH_CRP_2"/>
    <property type="match status" value="1"/>
</dbReference>
<dbReference type="InterPro" id="IPR018335">
    <property type="entry name" value="Tscrpt_reg_HTH_Crp-type_CS"/>
</dbReference>